<evidence type="ECO:0000313" key="3">
    <source>
        <dbReference type="EMBL" id="KAE9043189.1"/>
    </source>
</evidence>
<dbReference type="Proteomes" id="UP000429607">
    <property type="component" value="Unassembled WGS sequence"/>
</dbReference>
<accession>A0A6A3NNJ4</accession>
<evidence type="ECO:0000256" key="1">
    <source>
        <dbReference type="SAM" id="MobiDB-lite"/>
    </source>
</evidence>
<keyword evidence="6" id="KW-1185">Reference proteome</keyword>
<evidence type="ECO:0000313" key="4">
    <source>
        <dbReference type="EMBL" id="KAE9322364.1"/>
    </source>
</evidence>
<proteinExistence type="predicted"/>
<comment type="caution">
    <text evidence="3">The sequence shown here is derived from an EMBL/GenBank/DDBJ whole genome shotgun (WGS) entry which is preliminary data.</text>
</comment>
<dbReference type="EMBL" id="QXFU01000128">
    <property type="protein sequence ID" value="KAE9043189.1"/>
    <property type="molecule type" value="Genomic_DNA"/>
</dbReference>
<dbReference type="EMBL" id="QXFT01001309">
    <property type="protein sequence ID" value="KAE9322364.1"/>
    <property type="molecule type" value="Genomic_DNA"/>
</dbReference>
<feature type="compositionally biased region" description="Basic residues" evidence="1">
    <location>
        <begin position="1"/>
        <end position="14"/>
    </location>
</feature>
<dbReference type="Proteomes" id="UP000434957">
    <property type="component" value="Unassembled WGS sequence"/>
</dbReference>
<evidence type="ECO:0000313" key="5">
    <source>
        <dbReference type="Proteomes" id="UP000429607"/>
    </source>
</evidence>
<sequence length="107" mass="11513">MPRATKKSGKNTKARPRETSKSKPSQVSCEGTRQSKRKRDQDEDQVDGATTKNKTLKVTRSTADKVAKGVGGVTTRQPSVTGKPTEDVEAEITGPTRGEINVISADE</sequence>
<protein>
    <submittedName>
        <fullName evidence="3">Uncharacterized protein</fullName>
    </submittedName>
</protein>
<dbReference type="AlphaFoldDB" id="A0A6A3NNJ4"/>
<evidence type="ECO:0000313" key="6">
    <source>
        <dbReference type="Proteomes" id="UP000434957"/>
    </source>
</evidence>
<evidence type="ECO:0000313" key="2">
    <source>
        <dbReference type="EMBL" id="KAE9000249.1"/>
    </source>
</evidence>
<evidence type="ECO:0000313" key="7">
    <source>
        <dbReference type="Proteomes" id="UP000435112"/>
    </source>
</evidence>
<name>A0A6A3NNJ4_9STRA</name>
<feature type="region of interest" description="Disordered" evidence="1">
    <location>
        <begin position="1"/>
        <end position="107"/>
    </location>
</feature>
<reference evidence="5 7" key="1">
    <citation type="submission" date="2018-09" db="EMBL/GenBank/DDBJ databases">
        <title>Genomic investigation of the strawberry pathogen Phytophthora fragariae indicates pathogenicity is determined by transcriptional variation in three key races.</title>
        <authorList>
            <person name="Adams T.M."/>
            <person name="Armitage A.D."/>
            <person name="Sobczyk M.K."/>
            <person name="Bates H.J."/>
            <person name="Dunwell J.M."/>
            <person name="Nellist C.F."/>
            <person name="Harrison R.J."/>
        </authorList>
    </citation>
    <scope>NUCLEOTIDE SEQUENCE [LARGE SCALE GENOMIC DNA]</scope>
    <source>
        <strain evidence="2 5">SCRP249</strain>
        <strain evidence="3 7">SCRP324</strain>
        <strain evidence="4 6">SCRP333</strain>
    </source>
</reference>
<dbReference type="Proteomes" id="UP000435112">
    <property type="component" value="Unassembled WGS sequence"/>
</dbReference>
<dbReference type="EMBL" id="QXFV01001694">
    <property type="protein sequence ID" value="KAE9000249.1"/>
    <property type="molecule type" value="Genomic_DNA"/>
</dbReference>
<gene>
    <name evidence="2" type="ORF">PR001_g18832</name>
    <name evidence="3" type="ORF">PR002_g3466</name>
    <name evidence="4" type="ORF">PR003_g17250</name>
</gene>
<organism evidence="3 7">
    <name type="scientific">Phytophthora rubi</name>
    <dbReference type="NCBI Taxonomy" id="129364"/>
    <lineage>
        <taxon>Eukaryota</taxon>
        <taxon>Sar</taxon>
        <taxon>Stramenopiles</taxon>
        <taxon>Oomycota</taxon>
        <taxon>Peronosporomycetes</taxon>
        <taxon>Peronosporales</taxon>
        <taxon>Peronosporaceae</taxon>
        <taxon>Phytophthora</taxon>
    </lineage>
</organism>
<feature type="compositionally biased region" description="Polar residues" evidence="1">
    <location>
        <begin position="22"/>
        <end position="32"/>
    </location>
</feature>
<feature type="compositionally biased region" description="Polar residues" evidence="1">
    <location>
        <begin position="48"/>
        <end position="61"/>
    </location>
</feature>